<dbReference type="SUPFAM" id="SSF53300">
    <property type="entry name" value="vWA-like"/>
    <property type="match status" value="1"/>
</dbReference>
<evidence type="ECO:0000256" key="4">
    <source>
        <dbReference type="SAM" id="MobiDB-lite"/>
    </source>
</evidence>
<evidence type="ECO:0000256" key="3">
    <source>
        <dbReference type="ARBA" id="ARBA00022729"/>
    </source>
</evidence>
<dbReference type="Pfam" id="PF25106">
    <property type="entry name" value="VWA_4"/>
    <property type="match status" value="1"/>
</dbReference>
<feature type="compositionally biased region" description="Polar residues" evidence="4">
    <location>
        <begin position="23"/>
        <end position="39"/>
    </location>
</feature>
<feature type="region of interest" description="Disordered" evidence="4">
    <location>
        <begin position="1"/>
        <end position="91"/>
    </location>
</feature>
<reference evidence="6" key="1">
    <citation type="submission" date="2024-05" db="EMBL/GenBank/DDBJ databases">
        <authorList>
            <person name="Cai S.Y."/>
            <person name="Jin L.M."/>
            <person name="Li H.R."/>
        </authorList>
    </citation>
    <scope>NUCLEOTIDE SEQUENCE</scope>
    <source>
        <strain evidence="6">A5-74</strain>
    </source>
</reference>
<dbReference type="RefSeq" id="WP_353649273.1">
    <property type="nucleotide sequence ID" value="NZ_CP159218.1"/>
</dbReference>
<evidence type="ECO:0000313" key="6">
    <source>
        <dbReference type="EMBL" id="XCG63658.1"/>
    </source>
</evidence>
<name>A0AAU8DR25_9ACTN</name>
<dbReference type="AlphaFoldDB" id="A0AAU8DR25"/>
<dbReference type="InterPro" id="IPR052969">
    <property type="entry name" value="Thr-specific_kinase-like"/>
</dbReference>
<dbReference type="PANTHER" id="PTHR47763">
    <property type="entry name" value="ALPHA-PROTEIN KINASE VWKA"/>
    <property type="match status" value="1"/>
</dbReference>
<evidence type="ECO:0000256" key="2">
    <source>
        <dbReference type="ARBA" id="ARBA00022525"/>
    </source>
</evidence>
<keyword evidence="3" id="KW-0732">Signal</keyword>
<comment type="subcellular location">
    <subcellularLocation>
        <location evidence="1">Secreted</location>
    </subcellularLocation>
</comment>
<dbReference type="InterPro" id="IPR002035">
    <property type="entry name" value="VWF_A"/>
</dbReference>
<dbReference type="EMBL" id="CP159218">
    <property type="protein sequence ID" value="XCG63658.1"/>
    <property type="molecule type" value="Genomic_DNA"/>
</dbReference>
<dbReference type="PROSITE" id="PS50234">
    <property type="entry name" value="VWFA"/>
    <property type="match status" value="1"/>
</dbReference>
<evidence type="ECO:0000256" key="1">
    <source>
        <dbReference type="ARBA" id="ARBA00004613"/>
    </source>
</evidence>
<sequence length="317" mass="32939">MPEELDPRSPDESPTLAPDVEPTSDSSGTPDVAPSTSPEPGSPTAGTADDSTTGESEETSPDHPSAPAALDSATESTPASSSPESPAAPAAPPIVRGLRYAVDIVFCIDVTGSMTPIIDAVKANALRFYEDVQTNLTAKGKNVDTLRVRVIAFRDFTSDAAAPLQESSFYSLPEEQTAFDGFVSGLVADGGGDAAESGLEALSLAINSPWTTVGDRRRQVIVVWTDAPAHPLNLADLPPDLATSVPSNFSDLTDLWEDPQGPVGSSSKRLILFAPDGPGWGEISANWENVVHHPSEAGSGLSEVDYGTIVDSIGNSV</sequence>
<evidence type="ECO:0000259" key="5">
    <source>
        <dbReference type="PROSITE" id="PS50234"/>
    </source>
</evidence>
<dbReference type="InterPro" id="IPR056861">
    <property type="entry name" value="HMCN1-like_VWA"/>
</dbReference>
<protein>
    <submittedName>
        <fullName evidence="6">VWA domain-containing protein</fullName>
    </submittedName>
</protein>
<feature type="compositionally biased region" description="Low complexity" evidence="4">
    <location>
        <begin position="72"/>
        <end position="88"/>
    </location>
</feature>
<dbReference type="InterPro" id="IPR036465">
    <property type="entry name" value="vWFA_dom_sf"/>
</dbReference>
<keyword evidence="2" id="KW-0964">Secreted</keyword>
<dbReference type="Gene3D" id="3.40.50.410">
    <property type="entry name" value="von Willebrand factor, type A domain"/>
    <property type="match status" value="1"/>
</dbReference>
<proteinExistence type="predicted"/>
<organism evidence="6">
    <name type="scientific">Nakamurella sp. A5-74</name>
    <dbReference type="NCBI Taxonomy" id="3158264"/>
    <lineage>
        <taxon>Bacteria</taxon>
        <taxon>Bacillati</taxon>
        <taxon>Actinomycetota</taxon>
        <taxon>Actinomycetes</taxon>
        <taxon>Nakamurellales</taxon>
        <taxon>Nakamurellaceae</taxon>
        <taxon>Nakamurella</taxon>
    </lineage>
</organism>
<feature type="domain" description="VWFA" evidence="5">
    <location>
        <begin position="103"/>
        <end position="227"/>
    </location>
</feature>
<accession>A0AAU8DR25</accession>
<dbReference type="CDD" id="cd00198">
    <property type="entry name" value="vWFA"/>
    <property type="match status" value="1"/>
</dbReference>
<gene>
    <name evidence="6" type="ORF">ABLG96_21150</name>
</gene>
<feature type="compositionally biased region" description="Basic and acidic residues" evidence="4">
    <location>
        <begin position="1"/>
        <end position="11"/>
    </location>
</feature>